<gene>
    <name evidence="1" type="ORF">SAMN04488116_2371</name>
</gene>
<organism evidence="1 2">
    <name type="scientific">Flagellimonas flava</name>
    <dbReference type="NCBI Taxonomy" id="570519"/>
    <lineage>
        <taxon>Bacteria</taxon>
        <taxon>Pseudomonadati</taxon>
        <taxon>Bacteroidota</taxon>
        <taxon>Flavobacteriia</taxon>
        <taxon>Flavobacteriales</taxon>
        <taxon>Flavobacteriaceae</taxon>
        <taxon>Flagellimonas</taxon>
    </lineage>
</organism>
<dbReference type="STRING" id="570519.SAMN04488116_2371"/>
<dbReference type="Proteomes" id="UP000184532">
    <property type="component" value="Unassembled WGS sequence"/>
</dbReference>
<dbReference type="AlphaFoldDB" id="A0A1M5MDL9"/>
<dbReference type="EMBL" id="FQWL01000003">
    <property type="protein sequence ID" value="SHG74793.1"/>
    <property type="molecule type" value="Genomic_DNA"/>
</dbReference>
<accession>A0A1M5MDL9</accession>
<keyword evidence="2" id="KW-1185">Reference proteome</keyword>
<evidence type="ECO:0000313" key="2">
    <source>
        <dbReference type="Proteomes" id="UP000184532"/>
    </source>
</evidence>
<dbReference type="OrthoDB" id="1446080at2"/>
<evidence type="ECO:0000313" key="1">
    <source>
        <dbReference type="EMBL" id="SHG74793.1"/>
    </source>
</evidence>
<proteinExistence type="predicted"/>
<dbReference type="RefSeq" id="WP_131819072.1">
    <property type="nucleotide sequence ID" value="NZ_FQWL01000003.1"/>
</dbReference>
<protein>
    <submittedName>
        <fullName evidence="1">Uncharacterized protein</fullName>
    </submittedName>
</protein>
<name>A0A1M5MDL9_9FLAO</name>
<sequence length="138" mass="15637">MKRLVLLIFLTPFCIGAQTKMAQEAKIVVSINKGGHTIDALYFLATIKQDKMLLEENSTTKYFLGTLTGEYQVHNREVLPSQGATIKVFKDQEVFSKDDIFPIKGFEEQKDVRLGKTKATVIENKKGELILKTKNNEK</sequence>
<reference evidence="2" key="1">
    <citation type="submission" date="2016-11" db="EMBL/GenBank/DDBJ databases">
        <authorList>
            <person name="Varghese N."/>
            <person name="Submissions S."/>
        </authorList>
    </citation>
    <scope>NUCLEOTIDE SEQUENCE [LARGE SCALE GENOMIC DNA]</scope>
    <source>
        <strain evidence="2">DSM 22638</strain>
    </source>
</reference>